<dbReference type="GO" id="GO:0016301">
    <property type="term" value="F:kinase activity"/>
    <property type="evidence" value="ECO:0007669"/>
    <property type="project" value="UniProtKB-KW"/>
</dbReference>
<evidence type="ECO:0000259" key="1">
    <source>
        <dbReference type="Pfam" id="PF00391"/>
    </source>
</evidence>
<dbReference type="SUPFAM" id="SSF52009">
    <property type="entry name" value="Phosphohistidine domain"/>
    <property type="match status" value="1"/>
</dbReference>
<evidence type="ECO:0000313" key="4">
    <source>
        <dbReference type="Proteomes" id="UP000533598"/>
    </source>
</evidence>
<evidence type="ECO:0000313" key="3">
    <source>
        <dbReference type="EMBL" id="MBB4679679.1"/>
    </source>
</evidence>
<organism evidence="3 4">
    <name type="scientific">Crossiella cryophila</name>
    <dbReference type="NCBI Taxonomy" id="43355"/>
    <lineage>
        <taxon>Bacteria</taxon>
        <taxon>Bacillati</taxon>
        <taxon>Actinomycetota</taxon>
        <taxon>Actinomycetes</taxon>
        <taxon>Pseudonocardiales</taxon>
        <taxon>Pseudonocardiaceae</taxon>
        <taxon>Crossiella</taxon>
    </lineage>
</organism>
<dbReference type="GO" id="GO:0050242">
    <property type="term" value="F:pyruvate, phosphate dikinase activity"/>
    <property type="evidence" value="ECO:0007669"/>
    <property type="project" value="UniProtKB-EC"/>
</dbReference>
<feature type="domain" description="PEP-utilising enzyme mobile" evidence="1">
    <location>
        <begin position="353"/>
        <end position="421"/>
    </location>
</feature>
<dbReference type="NCBIfam" id="NF004531">
    <property type="entry name" value="PRK05878.1"/>
    <property type="match status" value="1"/>
</dbReference>
<dbReference type="InterPro" id="IPR018274">
    <property type="entry name" value="PEP_util_AS"/>
</dbReference>
<dbReference type="GO" id="GO:0005524">
    <property type="term" value="F:ATP binding"/>
    <property type="evidence" value="ECO:0007669"/>
    <property type="project" value="InterPro"/>
</dbReference>
<feature type="domain" description="Pyruvate phosphate dikinase AMP/ATP-binding" evidence="2">
    <location>
        <begin position="44"/>
        <end position="220"/>
    </location>
</feature>
<dbReference type="InterPro" id="IPR010121">
    <property type="entry name" value="Pyruvate_phosphate_dikinase"/>
</dbReference>
<dbReference type="SUPFAM" id="SSF56059">
    <property type="entry name" value="Glutathione synthetase ATP-binding domain-like"/>
    <property type="match status" value="1"/>
</dbReference>
<dbReference type="PANTHER" id="PTHR22931:SF9">
    <property type="entry name" value="PYRUVATE, PHOSPHATE DIKINASE 1, CHLOROPLASTIC"/>
    <property type="match status" value="1"/>
</dbReference>
<dbReference type="Pfam" id="PF01326">
    <property type="entry name" value="PPDK_N"/>
    <property type="match status" value="1"/>
</dbReference>
<keyword evidence="3" id="KW-0418">Kinase</keyword>
<dbReference type="PROSITE" id="PS00370">
    <property type="entry name" value="PEP_ENZYMES_PHOS_SITE"/>
    <property type="match status" value="1"/>
</dbReference>
<proteinExistence type="predicted"/>
<keyword evidence="3" id="KW-0808">Transferase</keyword>
<dbReference type="Pfam" id="PF00391">
    <property type="entry name" value="PEP-utilizers"/>
    <property type="match status" value="1"/>
</dbReference>
<dbReference type="PANTHER" id="PTHR22931">
    <property type="entry name" value="PHOSPHOENOLPYRUVATE DIKINASE-RELATED"/>
    <property type="match status" value="1"/>
</dbReference>
<comment type="caution">
    <text evidence="3">The sequence shown here is derived from an EMBL/GenBank/DDBJ whole genome shotgun (WGS) entry which is preliminary data.</text>
</comment>
<evidence type="ECO:0000259" key="2">
    <source>
        <dbReference type="Pfam" id="PF01326"/>
    </source>
</evidence>
<dbReference type="InterPro" id="IPR008279">
    <property type="entry name" value="PEP-util_enz_mobile_dom"/>
</dbReference>
<gene>
    <name evidence="3" type="ORF">HNR67_005797</name>
</gene>
<dbReference type="Proteomes" id="UP000533598">
    <property type="component" value="Unassembled WGS sequence"/>
</dbReference>
<dbReference type="Gene3D" id="1.10.189.10">
    <property type="entry name" value="Pyruvate Phosphate Dikinase, domain 2"/>
    <property type="match status" value="1"/>
</dbReference>
<protein>
    <submittedName>
        <fullName evidence="3">Pyruvate,orthophosphate dikinase</fullName>
        <ecNumber evidence="3">2.7.9.1</ecNumber>
    </submittedName>
</protein>
<name>A0A7W7CEG7_9PSEU</name>
<dbReference type="EMBL" id="JACHMH010000001">
    <property type="protein sequence ID" value="MBB4679679.1"/>
    <property type="molecule type" value="Genomic_DNA"/>
</dbReference>
<keyword evidence="4" id="KW-1185">Reference proteome</keyword>
<dbReference type="Gene3D" id="3.50.30.10">
    <property type="entry name" value="Phosphohistidine domain"/>
    <property type="match status" value="1"/>
</dbReference>
<dbReference type="Gene3D" id="3.30.470.20">
    <property type="entry name" value="ATP-grasp fold, B domain"/>
    <property type="match status" value="1"/>
</dbReference>
<dbReference type="RefSeq" id="WP_185005399.1">
    <property type="nucleotide sequence ID" value="NZ_JACHMH010000001.1"/>
</dbReference>
<dbReference type="InterPro" id="IPR036637">
    <property type="entry name" value="Phosphohistidine_dom_sf"/>
</dbReference>
<dbReference type="Gene3D" id="3.30.1490.20">
    <property type="entry name" value="ATP-grasp fold, A domain"/>
    <property type="match status" value="1"/>
</dbReference>
<sequence length="475" mass="49335">MLRLDGTATATRADIGGKAFGINGMRALGLPVPPAFVLTHPDSTQLRDGIRLLERETGRGFGDPTRPLLVSVRSGAAESMPGMMDTVLNLGVTDSTRPGLITLGGNAFATDIAERFRTQFEQITGSPPPPDPWTQLDLAAAAVFRSWMSPRARAYRAHRGLGEHGGTTVTVQAMVFGNLGPGSGSGVLFSRNPITGEPDPLGEWLPRGQGEEVVSGRSTPRPLADLARELPAVHRELLDAAALLERAHQDVQDIEFTVQSGRLWLLQTRSAKRSDAAMVPLAIGLVESGVLSIPVALERIRPAHVTALTGSRIIGRAGAELLATGTPAAPGIGSGRVVPDADQAEELAAAGHRVVLARPTTDPADVHGMIAATAVVTGLGGSSSHAAVVSRELGRPCVVGCGPDVLAGLAGLLVTVDGHTGEVLAGELPVLPVDPRLGSHLGTLADWLARHPAPELAPVVRAALARVQSAPARSR</sequence>
<keyword evidence="3" id="KW-0670">Pyruvate</keyword>
<reference evidence="3 4" key="1">
    <citation type="submission" date="2020-08" db="EMBL/GenBank/DDBJ databases">
        <title>Sequencing the genomes of 1000 actinobacteria strains.</title>
        <authorList>
            <person name="Klenk H.-P."/>
        </authorList>
    </citation>
    <scope>NUCLEOTIDE SEQUENCE [LARGE SCALE GENOMIC DNA]</scope>
    <source>
        <strain evidence="3 4">DSM 44230</strain>
    </source>
</reference>
<dbReference type="InterPro" id="IPR002192">
    <property type="entry name" value="PPDK_AMP/ATP-bd"/>
</dbReference>
<dbReference type="EC" id="2.7.9.1" evidence="3"/>
<dbReference type="InterPro" id="IPR013815">
    <property type="entry name" value="ATP_grasp_subdomain_1"/>
</dbReference>
<accession>A0A7W7CEG7</accession>
<dbReference type="AlphaFoldDB" id="A0A7W7CEG7"/>